<evidence type="ECO:0000256" key="1">
    <source>
        <dbReference type="SAM" id="MobiDB-lite"/>
    </source>
</evidence>
<accession>A0ABN3I913</accession>
<evidence type="ECO:0000256" key="2">
    <source>
        <dbReference type="SAM" id="Phobius"/>
    </source>
</evidence>
<keyword evidence="2" id="KW-0812">Transmembrane</keyword>
<feature type="region of interest" description="Disordered" evidence="1">
    <location>
        <begin position="1"/>
        <end position="69"/>
    </location>
</feature>
<protein>
    <recommendedName>
        <fullName evidence="5">TM2 domain-containing protein</fullName>
    </recommendedName>
</protein>
<organism evidence="3 4">
    <name type="scientific">Dactylosporangium salmoneum</name>
    <dbReference type="NCBI Taxonomy" id="53361"/>
    <lineage>
        <taxon>Bacteria</taxon>
        <taxon>Bacillati</taxon>
        <taxon>Actinomycetota</taxon>
        <taxon>Actinomycetes</taxon>
        <taxon>Micromonosporales</taxon>
        <taxon>Micromonosporaceae</taxon>
        <taxon>Dactylosporangium</taxon>
    </lineage>
</organism>
<feature type="compositionally biased region" description="Pro residues" evidence="1">
    <location>
        <begin position="40"/>
        <end position="53"/>
    </location>
</feature>
<dbReference type="EMBL" id="BAAARV010000145">
    <property type="protein sequence ID" value="GAA2396623.1"/>
    <property type="molecule type" value="Genomic_DNA"/>
</dbReference>
<reference evidence="3 4" key="1">
    <citation type="journal article" date="2019" name="Int. J. Syst. Evol. Microbiol.">
        <title>The Global Catalogue of Microorganisms (GCM) 10K type strain sequencing project: providing services to taxonomists for standard genome sequencing and annotation.</title>
        <authorList>
            <consortium name="The Broad Institute Genomics Platform"/>
            <consortium name="The Broad Institute Genome Sequencing Center for Infectious Disease"/>
            <person name="Wu L."/>
            <person name="Ma J."/>
        </authorList>
    </citation>
    <scope>NUCLEOTIDE SEQUENCE [LARGE SCALE GENOMIC DNA]</scope>
    <source>
        <strain evidence="3 4">JCM 3272</strain>
    </source>
</reference>
<evidence type="ECO:0008006" key="5">
    <source>
        <dbReference type="Google" id="ProtNLM"/>
    </source>
</evidence>
<feature type="transmembrane region" description="Helical" evidence="2">
    <location>
        <begin position="116"/>
        <end position="137"/>
    </location>
</feature>
<dbReference type="RefSeq" id="WP_344621052.1">
    <property type="nucleotide sequence ID" value="NZ_BAAARV010000145.1"/>
</dbReference>
<sequence length="203" mass="21519">MTQPPYGSPNPYGQQDPYGQPSPYGQPVPYNQSDPYGQPALPPPPMSAPPMSSPPASGQPYNTAYQMPPVSGAPTSGGYDPYGQNPYAQPGYAQPVAMMAAYDPLTGQPYSDKTKLIAGLLQLLPALFFAVGGIGRLYAGNIALGVTQLILSIAVGWVAFICGFFLLIPFLVTGGLWLWFVIDGIMMLAGRPVDGQGRPLRPN</sequence>
<keyword evidence="2" id="KW-1133">Transmembrane helix</keyword>
<proteinExistence type="predicted"/>
<gene>
    <name evidence="3" type="ORF">GCM10010170_112660</name>
</gene>
<comment type="caution">
    <text evidence="3">The sequence shown here is derived from an EMBL/GenBank/DDBJ whole genome shotgun (WGS) entry which is preliminary data.</text>
</comment>
<keyword evidence="2" id="KW-0472">Membrane</keyword>
<evidence type="ECO:0000313" key="4">
    <source>
        <dbReference type="Proteomes" id="UP001501444"/>
    </source>
</evidence>
<keyword evidence="4" id="KW-1185">Reference proteome</keyword>
<feature type="transmembrane region" description="Helical" evidence="2">
    <location>
        <begin position="149"/>
        <end position="182"/>
    </location>
</feature>
<evidence type="ECO:0000313" key="3">
    <source>
        <dbReference type="EMBL" id="GAA2396623.1"/>
    </source>
</evidence>
<name>A0ABN3I913_9ACTN</name>
<dbReference type="Proteomes" id="UP001501444">
    <property type="component" value="Unassembled WGS sequence"/>
</dbReference>